<reference evidence="1" key="2">
    <citation type="submission" date="2025-09" db="UniProtKB">
        <authorList>
            <consortium name="EnsemblPlants"/>
        </authorList>
    </citation>
    <scope>IDENTIFICATION</scope>
</reference>
<keyword evidence="2" id="KW-1185">Reference proteome</keyword>
<reference evidence="1" key="1">
    <citation type="submission" date="2021-05" db="EMBL/GenBank/DDBJ databases">
        <authorList>
            <person name="Scholz U."/>
            <person name="Mascher M."/>
            <person name="Fiebig A."/>
        </authorList>
    </citation>
    <scope>NUCLEOTIDE SEQUENCE [LARGE SCALE GENOMIC DNA]</scope>
</reference>
<dbReference type="EnsemblPlants" id="AVESA.00010b.r2.3CG0457880.1">
    <property type="protein sequence ID" value="AVESA.00010b.r2.3CG0457880.1.CDS"/>
    <property type="gene ID" value="AVESA.00010b.r2.3CG0457880"/>
</dbReference>
<sequence>MCLMKNIKELNIEGFRCWHYTAHLQGQLPNLERLRIVKPTCRGEPSIDVDNSLDKTSMEMLDFSGNSDMKTLPTSLWKASSLQVLILDGCDGLEDIVAIGRLPPSLRFVSFDGYGPASQLTPTVELPLKHFRPSTTEDKKDISISKISLEGCKELENLFLRGLNNLVELDLSGTAIKILDFETMVVQVPWLKRLYLIGCKHLRAIIFAEGDGEKAKPDLELMCIDTRAGIVCPWPIIEKTKSSELQVHTIIMDARLTHSLARLFYPYLRGPFPHGKFYYDIHITSSPVYGGPIQFKETNNDKFAHCDQGSLQQHIPASQYSDVLSIIDDPPMQAFPQPPATRLDRHIEIAEGSCYVESILDGELGCLMGECAESLHLHDVSIDTVIIPKDRYSWWRNLRWCCVERCPNLDTIFNSDSYGFCELETFWASSLLKAGWIWSKGLRPGGYYYNNHSFENLQHLHLQSCPRLQFVLPMWVSSLPSLETLHIIRCSDLVHVFILDEEYPAEITTDGIVFPKLTTIHLHELPKMQNICQVKMVARALESIKIRGCWGLRRLPSVAARGQGEKKPTVEIEKDVWDALEWDVDHHADHFEAPVHSRYYKKKLPKVSFLR</sequence>
<proteinExistence type="predicted"/>
<accession>A0ACD5VMW3</accession>
<protein>
    <submittedName>
        <fullName evidence="1">Uncharacterized protein</fullName>
    </submittedName>
</protein>
<evidence type="ECO:0000313" key="1">
    <source>
        <dbReference type="EnsemblPlants" id="AVESA.00010b.r2.3CG0457880.1.CDS"/>
    </source>
</evidence>
<evidence type="ECO:0000313" key="2">
    <source>
        <dbReference type="Proteomes" id="UP001732700"/>
    </source>
</evidence>
<organism evidence="1 2">
    <name type="scientific">Avena sativa</name>
    <name type="common">Oat</name>
    <dbReference type="NCBI Taxonomy" id="4498"/>
    <lineage>
        <taxon>Eukaryota</taxon>
        <taxon>Viridiplantae</taxon>
        <taxon>Streptophyta</taxon>
        <taxon>Embryophyta</taxon>
        <taxon>Tracheophyta</taxon>
        <taxon>Spermatophyta</taxon>
        <taxon>Magnoliopsida</taxon>
        <taxon>Liliopsida</taxon>
        <taxon>Poales</taxon>
        <taxon>Poaceae</taxon>
        <taxon>BOP clade</taxon>
        <taxon>Pooideae</taxon>
        <taxon>Poodae</taxon>
        <taxon>Poeae</taxon>
        <taxon>Poeae Chloroplast Group 1 (Aveneae type)</taxon>
        <taxon>Aveninae</taxon>
        <taxon>Avena</taxon>
    </lineage>
</organism>
<dbReference type="Proteomes" id="UP001732700">
    <property type="component" value="Chromosome 3C"/>
</dbReference>
<name>A0ACD5VMW3_AVESA</name>